<reference evidence="2" key="1">
    <citation type="submission" date="2021-02" db="EMBL/GenBank/DDBJ databases">
        <authorList>
            <person name="Nowell W R."/>
        </authorList>
    </citation>
    <scope>NUCLEOTIDE SEQUENCE</scope>
</reference>
<dbReference type="EMBL" id="CAJNOO010000009">
    <property type="protein sequence ID" value="CAF0737651.1"/>
    <property type="molecule type" value="Genomic_DNA"/>
</dbReference>
<evidence type="ECO:0008006" key="4">
    <source>
        <dbReference type="Google" id="ProtNLM"/>
    </source>
</evidence>
<dbReference type="AlphaFoldDB" id="A0A813NK18"/>
<dbReference type="SUPFAM" id="SSF52540">
    <property type="entry name" value="P-loop containing nucleoside triphosphate hydrolases"/>
    <property type="match status" value="1"/>
</dbReference>
<feature type="coiled-coil region" evidence="1">
    <location>
        <begin position="962"/>
        <end position="989"/>
    </location>
</feature>
<evidence type="ECO:0000313" key="2">
    <source>
        <dbReference type="EMBL" id="CAF0737651.1"/>
    </source>
</evidence>
<dbReference type="PROSITE" id="PS00675">
    <property type="entry name" value="SIGMA54_INTERACT_1"/>
    <property type="match status" value="1"/>
</dbReference>
<evidence type="ECO:0000313" key="3">
    <source>
        <dbReference type="Proteomes" id="UP000663882"/>
    </source>
</evidence>
<dbReference type="OrthoDB" id="10003799at2759"/>
<protein>
    <recommendedName>
        <fullName evidence="4">G domain-containing protein</fullName>
    </recommendedName>
</protein>
<dbReference type="PANTHER" id="PTHR32046">
    <property type="entry name" value="G DOMAIN-CONTAINING PROTEIN"/>
    <property type="match status" value="1"/>
</dbReference>
<sequence length="1033" mass="119686">MLSTQSIVLSDNSSSIAIKRKAINAFGCLGSLYDSCRDCLLVQDKRNIPKQSFKPSKLAKCLVIDGNSDASRNILRMIDIESDLRLSLLLNLTPKIGIAAILNYPYRINEYTRILYYSWVDREEQISNDTIRNLKLINSIKPATHIITSVNYGIDILVVLQLPSETNFIHGIDHILQKISKSLSNDNDIISLLTTEENDRLRKIINIIVYSNISDLTGLNNMSTLLHKLEIIKKKFNSYPPITYSLQPLAVVYPQYMRNNIKFRILPSELNNNLEQYILRRRAMVINFTKSFPKNLQKFLSGYLDEKLCQAHKQCLPMIKKYLLEIEQLSKLLIGFRHGQVEISAINNILINKEQTILRNEDNELIQTLNDLETKANLINDLSNQNFRYYNVVERDINKYDNENTIRTKLITIAHRDRILCSNDTLNKNNREQLNKLRSYLIQEQQQNPNVRLIYADFSYCSYQLHNMYILSSNNNNSLPIQKSHSSFTNLPTYVSVPRREQLLVPSVNEVYKPPPPPPPPPPTNEIINILLLGETGVGKSTFINAFANYLTFDSLEQAESNEPIVIIPVSFIMTIGDNFEERKIKFGEIDSFNNENFNTLGLSITQRCKSYVFALKNDNRRQIRLIDTPGFGDTRGLDQDERNMEHILKYINNLTHLNAICFLLKPNASRLNIFFRTCLIQLFSLLGPTARNNIIFCFTNARSTFYTPGNTAPLLKTMLASSSMNDISFKKENTFCFDSESFRYLVALKNEFPFTNEEKHEYEMSWSTSVKESNRLIDYINKELIVYHIDKGWQSIKHAQFEISYMIRPILETIRNTLRNIILCKNSIPNQFIELNSKPLHSTATRCHSCKSDFQQVGKFEFLSIYPHEIQNDCIMCLCTLDQHVPIDYTLDYKCSTITSSDLHNRMSDTLNRLCVMSAKLAHFLIHTACSAKDDLFLKGLKEMIVEETYIGEIQKPNDFNMQLVKELSKFESQYEQQMNKLKSTQENFELPAIYKLIEIINNYPTVHEQMTAVKKRQRMMIEEHEYEVQKI</sequence>
<accession>A0A813NK18</accession>
<dbReference type="Gene3D" id="3.40.50.300">
    <property type="entry name" value="P-loop containing nucleotide triphosphate hydrolases"/>
    <property type="match status" value="1"/>
</dbReference>
<dbReference type="PANTHER" id="PTHR32046:SF11">
    <property type="entry name" value="IMMUNE-ASSOCIATED NUCLEOTIDE-BINDING PROTEIN 10-LIKE"/>
    <property type="match status" value="1"/>
</dbReference>
<dbReference type="InterPro" id="IPR025662">
    <property type="entry name" value="Sigma_54_int_dom_ATP-bd_1"/>
</dbReference>
<dbReference type="InterPro" id="IPR027417">
    <property type="entry name" value="P-loop_NTPase"/>
</dbReference>
<comment type="caution">
    <text evidence="2">The sequence shown here is derived from an EMBL/GenBank/DDBJ whole genome shotgun (WGS) entry which is preliminary data.</text>
</comment>
<evidence type="ECO:0000256" key="1">
    <source>
        <dbReference type="SAM" id="Coils"/>
    </source>
</evidence>
<name>A0A813NK18_9BILA</name>
<gene>
    <name evidence="2" type="ORF">RFH988_LOCUS538</name>
</gene>
<keyword evidence="1" id="KW-0175">Coiled coil</keyword>
<proteinExistence type="predicted"/>
<organism evidence="2 3">
    <name type="scientific">Rotaria sordida</name>
    <dbReference type="NCBI Taxonomy" id="392033"/>
    <lineage>
        <taxon>Eukaryota</taxon>
        <taxon>Metazoa</taxon>
        <taxon>Spiralia</taxon>
        <taxon>Gnathifera</taxon>
        <taxon>Rotifera</taxon>
        <taxon>Eurotatoria</taxon>
        <taxon>Bdelloidea</taxon>
        <taxon>Philodinida</taxon>
        <taxon>Philodinidae</taxon>
        <taxon>Rotaria</taxon>
    </lineage>
</organism>
<dbReference type="Proteomes" id="UP000663882">
    <property type="component" value="Unassembled WGS sequence"/>
</dbReference>